<dbReference type="UniPathway" id="UPA00065"/>
<gene>
    <name evidence="5 8" type="primary">mptE</name>
    <name evidence="7" type="ORF">BRM9_0690</name>
    <name evidence="8" type="ORF">MB9_1730</name>
</gene>
<reference evidence="7" key="1">
    <citation type="submission" date="2013-12" db="EMBL/GenBank/DDBJ databases">
        <title>The complete genome sequence of Methanobacterium sp. BRM9.</title>
        <authorList>
            <consortium name="Pastoral Greenhouse Gas Research Consortium"/>
            <person name="Kelly W.J."/>
            <person name="Leahy S.C."/>
            <person name="Perry R."/>
            <person name="Li D."/>
            <person name="Altermann E."/>
            <person name="Lambie S.C."/>
            <person name="Attwood G.T."/>
        </authorList>
    </citation>
    <scope>NUCLEOTIDE SEQUENCE [LARGE SCALE GENOMIC DNA]</scope>
    <source>
        <strain evidence="7">BRM9</strain>
    </source>
</reference>
<dbReference type="Proteomes" id="UP000062768">
    <property type="component" value="Chromosome I"/>
</dbReference>
<evidence type="ECO:0000259" key="6">
    <source>
        <dbReference type="Pfam" id="PF01973"/>
    </source>
</evidence>
<dbReference type="GO" id="GO:0004788">
    <property type="term" value="F:thiamine diphosphokinase activity"/>
    <property type="evidence" value="ECO:0007669"/>
    <property type="project" value="InterPro"/>
</dbReference>
<keyword evidence="10" id="KW-1185">Reference proteome</keyword>
<dbReference type="PATRIC" id="fig|2162.10.peg.1805"/>
<dbReference type="AlphaFoldDB" id="A0A089Z9P2"/>
<evidence type="ECO:0000256" key="4">
    <source>
        <dbReference type="ARBA" id="ARBA00022840"/>
    </source>
</evidence>
<evidence type="ECO:0000313" key="10">
    <source>
        <dbReference type="Proteomes" id="UP000062768"/>
    </source>
</evidence>
<dbReference type="EC" id="2.7.6.3" evidence="5"/>
<keyword evidence="2 5" id="KW-0547">Nucleotide-binding</keyword>
<evidence type="ECO:0000313" key="8">
    <source>
        <dbReference type="EMBL" id="CEL25365.1"/>
    </source>
</evidence>
<dbReference type="PANTHER" id="PTHR39648">
    <property type="entry name" value="6-HYDROXYMETHYL-7,8-DIHYDROPTERIN PYROPHOSPHOKINASE"/>
    <property type="match status" value="1"/>
</dbReference>
<dbReference type="SUPFAM" id="SSF63999">
    <property type="entry name" value="Thiamin pyrophosphokinase, catalytic domain"/>
    <property type="match status" value="1"/>
</dbReference>
<dbReference type="GeneID" id="26739965"/>
<keyword evidence="5" id="KW-0460">Magnesium</keyword>
<dbReference type="GO" id="GO:0016301">
    <property type="term" value="F:kinase activity"/>
    <property type="evidence" value="ECO:0007669"/>
    <property type="project" value="UniProtKB-KW"/>
</dbReference>
<sequence length="250" mass="27429">MELTLWMQWYQLILEDFGFKKDDDELSAEILNNILDDVGSITPQDIDIKDKVIVFGAGPSLKPNLADLKNMDLDGFTLIAADGATTALLEDGIVPDIVVTDLDGRMNDIITANQQGALMVVHAHGNNREQVEKYTPQLVNIMGTTQSKPLASVYNFGGFTDGDRCVFLAMALGAQVIVLSGMDFGKTVTHYSRPDQEDGPADSVKEKKLKWAKKLVEWAVANTQVQFLNISGGEEVQGVKTLNPADLSRW</sequence>
<evidence type="ECO:0000256" key="1">
    <source>
        <dbReference type="ARBA" id="ARBA00022679"/>
    </source>
</evidence>
<dbReference type="Proteomes" id="UP000029661">
    <property type="component" value="Chromosome"/>
</dbReference>
<dbReference type="PANTHER" id="PTHR39648:SF1">
    <property type="entry name" value="6-HYDROXYMETHYL-7,8-DIHYDROPTERIN PYROPHOSPHOKINASE"/>
    <property type="match status" value="1"/>
</dbReference>
<evidence type="ECO:0000256" key="5">
    <source>
        <dbReference type="HAMAP-Rule" id="MF_02131"/>
    </source>
</evidence>
<dbReference type="Pfam" id="PF01973">
    <property type="entry name" value="MptE-like"/>
    <property type="match status" value="1"/>
</dbReference>
<dbReference type="GO" id="GO:2001118">
    <property type="term" value="P:tetrahydromethanopterin biosynthetic process"/>
    <property type="evidence" value="ECO:0007669"/>
    <property type="project" value="UniProtKB-UniRule"/>
</dbReference>
<dbReference type="GO" id="GO:0003848">
    <property type="term" value="F:2-amino-4-hydroxy-6-hydroxymethyldihydropteridine diphosphokinase activity"/>
    <property type="evidence" value="ECO:0007669"/>
    <property type="project" value="UniProtKB-UniRule"/>
</dbReference>
<name>A0A089Z9P2_METFO</name>
<comment type="cofactor">
    <cofactor evidence="5">
        <name>Mg(2+)</name>
        <dbReference type="ChEBI" id="CHEBI:18420"/>
    </cofactor>
</comment>
<feature type="domain" description="6-hydroxymethylpterin diphosphokinase MptE-like" evidence="6">
    <location>
        <begin position="45"/>
        <end position="187"/>
    </location>
</feature>
<comment type="pathway">
    <text evidence="5">Cofactor biosynthesis; 5,6,7,8-tetrahydromethanopterin biosynthesis.</text>
</comment>
<evidence type="ECO:0000256" key="2">
    <source>
        <dbReference type="ARBA" id="ARBA00022741"/>
    </source>
</evidence>
<dbReference type="KEGG" id="mfc:BRM9_0690"/>
<dbReference type="InterPro" id="IPR027510">
    <property type="entry name" value="HMPDK_MptE"/>
</dbReference>
<dbReference type="EMBL" id="LN734822">
    <property type="protein sequence ID" value="CEL25365.1"/>
    <property type="molecule type" value="Genomic_DNA"/>
</dbReference>
<keyword evidence="1 5" id="KW-0808">Transferase</keyword>
<keyword evidence="3 5" id="KW-0418">Kinase</keyword>
<dbReference type="EMBL" id="CP006933">
    <property type="protein sequence ID" value="AIS31511.1"/>
    <property type="molecule type" value="Genomic_DNA"/>
</dbReference>
<dbReference type="GO" id="GO:0009229">
    <property type="term" value="P:thiamine diphosphate biosynthetic process"/>
    <property type="evidence" value="ECO:0007669"/>
    <property type="project" value="InterPro"/>
</dbReference>
<keyword evidence="4 5" id="KW-0067">ATP-binding</keyword>
<evidence type="ECO:0000256" key="3">
    <source>
        <dbReference type="ARBA" id="ARBA00022777"/>
    </source>
</evidence>
<reference evidence="8" key="2">
    <citation type="submission" date="2014-09" db="EMBL/GenBank/DDBJ databases">
        <authorList>
            <person name="Bishop-Lilly K.A."/>
            <person name="Broomall S.M."/>
            <person name="Chain P.S."/>
            <person name="Chertkov O."/>
            <person name="Coyne S.R."/>
            <person name="Daligault H.E."/>
            <person name="Davenport K.W."/>
            <person name="Erkkila T."/>
            <person name="Frey K.G."/>
            <person name="Gibbons H.S."/>
            <person name="Gu W."/>
            <person name="Jaissle J."/>
            <person name="Johnson S.L."/>
            <person name="Koroleva G.I."/>
            <person name="Ladner J.T."/>
            <person name="Lo C.-C."/>
            <person name="Minogue T.D."/>
            <person name="Munk C."/>
            <person name="Palacios G.F."/>
            <person name="Redden C.L."/>
            <person name="Rosenzweig C.N."/>
            <person name="Scholz M.B."/>
            <person name="Teshima H."/>
            <person name="Xu Y."/>
        </authorList>
    </citation>
    <scope>NUCLEOTIDE SEQUENCE</scope>
    <source>
        <strain evidence="8">Mb9</strain>
    </source>
</reference>
<evidence type="ECO:0000313" key="9">
    <source>
        <dbReference type="Proteomes" id="UP000029661"/>
    </source>
</evidence>
<proteinExistence type="inferred from homology"/>
<dbReference type="OrthoDB" id="34207at2157"/>
<accession>A0A089Z9P2</accession>
<dbReference type="InterPro" id="IPR036759">
    <property type="entry name" value="TPK_catalytic_sf"/>
</dbReference>
<comment type="function">
    <text evidence="5">Catalyzes the transfer of diphosphate from ATP to 6-hydroxymethyl-7,8-dihydropterin (6-HMD), leading to 6-hydroxymethyl-7,8-dihydropterin diphosphate (6-HMDP).</text>
</comment>
<comment type="catalytic activity">
    <reaction evidence="5">
        <text>6-hydroxymethyl-7,8-dihydropterin + ATP = (7,8-dihydropterin-6-yl)methyl diphosphate + AMP + H(+)</text>
        <dbReference type="Rhea" id="RHEA:11412"/>
        <dbReference type="ChEBI" id="CHEBI:15378"/>
        <dbReference type="ChEBI" id="CHEBI:30616"/>
        <dbReference type="ChEBI" id="CHEBI:44841"/>
        <dbReference type="ChEBI" id="CHEBI:72950"/>
        <dbReference type="ChEBI" id="CHEBI:456215"/>
        <dbReference type="EC" id="2.7.6.3"/>
    </reaction>
</comment>
<dbReference type="GO" id="GO:0000287">
    <property type="term" value="F:magnesium ion binding"/>
    <property type="evidence" value="ECO:0007669"/>
    <property type="project" value="UniProtKB-UniRule"/>
</dbReference>
<dbReference type="STRING" id="2162.BRM9_0690"/>
<comment type="similarity">
    <text evidence="5">Belongs to the archaeal 6-HMPDK family.</text>
</comment>
<dbReference type="InterPro" id="IPR002826">
    <property type="entry name" value="MptE-like"/>
</dbReference>
<protein>
    <recommendedName>
        <fullName evidence="5">6-hydroxymethyl-7,8-dihydropterin pyrophosphokinase</fullName>
        <shortName evidence="5">HPPK</shortName>
        <ecNumber evidence="5">2.7.6.3</ecNumber>
    </recommendedName>
    <alternativeName>
        <fullName evidence="5">2-amino-4-hydroxy-6-hydroxymethyldihydropteridine pyrophosphokinase</fullName>
    </alternativeName>
    <alternativeName>
        <fullName evidence="5">6-hydroxymethyl-7,8-dihydropterin diphosphokinase</fullName>
        <shortName evidence="5">6-HMPDK</shortName>
    </alternativeName>
    <alternativeName>
        <fullName evidence="5">7,8-dihydro-6-hydroxymethylpterin diphosphokinase</fullName>
    </alternativeName>
    <alternativeName>
        <fullName evidence="5">7,8-dihydro-6-hydroxymethylpterin pyrophosphokinase</fullName>
        <shortName evidence="5">PPPK</shortName>
    </alternativeName>
</protein>
<dbReference type="HAMAP" id="MF_02131">
    <property type="entry name" value="HMPDK_arch"/>
    <property type="match status" value="1"/>
</dbReference>
<organism evidence="7 9">
    <name type="scientific">Methanobacterium formicicum</name>
    <dbReference type="NCBI Taxonomy" id="2162"/>
    <lineage>
        <taxon>Archaea</taxon>
        <taxon>Methanobacteriati</taxon>
        <taxon>Methanobacteriota</taxon>
        <taxon>Methanomada group</taxon>
        <taxon>Methanobacteria</taxon>
        <taxon>Methanobacteriales</taxon>
        <taxon>Methanobacteriaceae</taxon>
        <taxon>Methanobacterium</taxon>
    </lineage>
</organism>
<dbReference type="GO" id="GO:0005524">
    <property type="term" value="F:ATP binding"/>
    <property type="evidence" value="ECO:0007669"/>
    <property type="project" value="UniProtKB-UniRule"/>
</dbReference>
<evidence type="ECO:0000313" key="7">
    <source>
        <dbReference type="EMBL" id="AIS31511.1"/>
    </source>
</evidence>
<dbReference type="RefSeq" id="WP_048084822.1">
    <property type="nucleotide sequence ID" value="NZ_CP006933.1"/>
</dbReference>